<feature type="domain" description="DUF4116" evidence="2">
    <location>
        <begin position="146"/>
        <end position="193"/>
    </location>
</feature>
<accession>A0AA88KH96</accession>
<gene>
    <name evidence="3" type="ORF">C9374_013686</name>
</gene>
<evidence type="ECO:0000313" key="4">
    <source>
        <dbReference type="Proteomes" id="UP000816034"/>
    </source>
</evidence>
<dbReference type="RefSeq" id="XP_044541797.1">
    <property type="nucleotide sequence ID" value="XM_044689589.1"/>
</dbReference>
<comment type="caution">
    <text evidence="3">The sequence shown here is derived from an EMBL/GenBank/DDBJ whole genome shotgun (WGS) entry which is preliminary data.</text>
</comment>
<protein>
    <recommendedName>
        <fullName evidence="2">DUF4116 domain-containing protein</fullName>
    </recommendedName>
</protein>
<dbReference type="EMBL" id="PYSW02000072">
    <property type="protein sequence ID" value="KAG2372622.1"/>
    <property type="molecule type" value="Genomic_DNA"/>
</dbReference>
<feature type="compositionally biased region" description="Acidic residues" evidence="1">
    <location>
        <begin position="15"/>
        <end position="29"/>
    </location>
</feature>
<evidence type="ECO:0000259" key="2">
    <source>
        <dbReference type="Pfam" id="PF13475"/>
    </source>
</evidence>
<keyword evidence="4" id="KW-1185">Reference proteome</keyword>
<dbReference type="GeneID" id="68106139"/>
<organism evidence="3 4">
    <name type="scientific">Naegleria lovaniensis</name>
    <name type="common">Amoeba</name>
    <dbReference type="NCBI Taxonomy" id="51637"/>
    <lineage>
        <taxon>Eukaryota</taxon>
        <taxon>Discoba</taxon>
        <taxon>Heterolobosea</taxon>
        <taxon>Tetramitia</taxon>
        <taxon>Eutetramitia</taxon>
        <taxon>Vahlkampfiidae</taxon>
        <taxon>Naegleria</taxon>
    </lineage>
</organism>
<dbReference type="AlphaFoldDB" id="A0AA88KH96"/>
<proteinExistence type="predicted"/>
<dbReference type="Pfam" id="PF13475">
    <property type="entry name" value="DUF4116"/>
    <property type="match status" value="2"/>
</dbReference>
<name>A0AA88KH96_NAELO</name>
<feature type="region of interest" description="Disordered" evidence="1">
    <location>
        <begin position="1"/>
        <end position="36"/>
    </location>
</feature>
<dbReference type="Proteomes" id="UP000816034">
    <property type="component" value="Unassembled WGS sequence"/>
</dbReference>
<feature type="domain" description="DUF4116" evidence="2">
    <location>
        <begin position="196"/>
        <end position="239"/>
    </location>
</feature>
<reference evidence="3 4" key="1">
    <citation type="journal article" date="2018" name="BMC Genomics">
        <title>The genome of Naegleria lovaniensis, the basis for a comparative approach to unravel pathogenicity factors of the human pathogenic amoeba N. fowleri.</title>
        <authorList>
            <person name="Liechti N."/>
            <person name="Schurch N."/>
            <person name="Bruggmann R."/>
            <person name="Wittwer M."/>
        </authorList>
    </citation>
    <scope>NUCLEOTIDE SEQUENCE [LARGE SCALE GENOMIC DNA]</scope>
    <source>
        <strain evidence="3 4">ATCC 30569</strain>
    </source>
</reference>
<sequence length="310" mass="36175">MLKRELGPVRFPANSEEDDQDFGYGEEADNAPQKTLQNKKRKLMISQTSVSKTDKHVRMIIVDFSNFSVPNDDNDDYEHIIQRLELLLNNKFSLQQAGKKKWLLNRELEYEKFFPVEFMNDQQFVLNHIKKYGYGLKFASSQLQEDRDFVLEAVQQNGSELQYTHHNIHNDQEVVLAAIKQQADAFQYASEYLLENKEFVLQEVCQNGNALWFSDRTPFRSDIEVILAAVKQNGDVLECVVEHNLEINEEIIFEAIKQNNKVLRWVSQDILLDHNFMLKALNLIFPELVTFDYSNKAIQPHAKNFLISLV</sequence>
<evidence type="ECO:0000256" key="1">
    <source>
        <dbReference type="SAM" id="MobiDB-lite"/>
    </source>
</evidence>
<evidence type="ECO:0000313" key="3">
    <source>
        <dbReference type="EMBL" id="KAG2372622.1"/>
    </source>
</evidence>
<dbReference type="InterPro" id="IPR025197">
    <property type="entry name" value="DUF4116"/>
</dbReference>